<accession>A0ABS4VSV9</accession>
<evidence type="ECO:0000256" key="1">
    <source>
        <dbReference type="SAM" id="Phobius"/>
    </source>
</evidence>
<sequence>MDQPIRPNPLRWLLYAVGAGLPARHHTWVLHDVTTRTWQWRHLGRVTVQLAPIGVVLFLLIPGPVYVKALSVLAGALLGYFYGSAYMYESVEHRVAKAGYPVGHAAAVRAAADEGGRAQARERYERRWRD</sequence>
<feature type="transmembrane region" description="Helical" evidence="1">
    <location>
        <begin position="43"/>
        <end position="63"/>
    </location>
</feature>
<gene>
    <name evidence="2" type="ORF">JOF36_002714</name>
</gene>
<evidence type="ECO:0008006" key="4">
    <source>
        <dbReference type="Google" id="ProtNLM"/>
    </source>
</evidence>
<dbReference type="Proteomes" id="UP001519295">
    <property type="component" value="Unassembled WGS sequence"/>
</dbReference>
<name>A0ABS4VSV9_9PSEU</name>
<dbReference type="EMBL" id="JAGINU010000001">
    <property type="protein sequence ID" value="MBP2367018.1"/>
    <property type="molecule type" value="Genomic_DNA"/>
</dbReference>
<dbReference type="RefSeq" id="WP_210027111.1">
    <property type="nucleotide sequence ID" value="NZ_JAGINU010000001.1"/>
</dbReference>
<keyword evidence="3" id="KW-1185">Reference proteome</keyword>
<dbReference type="Pfam" id="PF17240">
    <property type="entry name" value="DUF5313"/>
    <property type="match status" value="1"/>
</dbReference>
<reference evidence="2 3" key="1">
    <citation type="submission" date="2021-03" db="EMBL/GenBank/DDBJ databases">
        <title>Sequencing the genomes of 1000 actinobacteria strains.</title>
        <authorList>
            <person name="Klenk H.-P."/>
        </authorList>
    </citation>
    <scope>NUCLEOTIDE SEQUENCE [LARGE SCALE GENOMIC DNA]</scope>
    <source>
        <strain evidence="2 3">DSM 45256</strain>
    </source>
</reference>
<protein>
    <recommendedName>
        <fullName evidence="4">DUF5313 domain-containing protein</fullName>
    </recommendedName>
</protein>
<keyword evidence="1" id="KW-1133">Transmembrane helix</keyword>
<evidence type="ECO:0000313" key="2">
    <source>
        <dbReference type="EMBL" id="MBP2367018.1"/>
    </source>
</evidence>
<feature type="transmembrane region" description="Helical" evidence="1">
    <location>
        <begin position="69"/>
        <end position="88"/>
    </location>
</feature>
<evidence type="ECO:0000313" key="3">
    <source>
        <dbReference type="Proteomes" id="UP001519295"/>
    </source>
</evidence>
<keyword evidence="1" id="KW-0812">Transmembrane</keyword>
<comment type="caution">
    <text evidence="2">The sequence shown here is derived from an EMBL/GenBank/DDBJ whole genome shotgun (WGS) entry which is preliminary data.</text>
</comment>
<keyword evidence="1" id="KW-0472">Membrane</keyword>
<proteinExistence type="predicted"/>
<organism evidence="2 3">
    <name type="scientific">Pseudonocardia parietis</name>
    <dbReference type="NCBI Taxonomy" id="570936"/>
    <lineage>
        <taxon>Bacteria</taxon>
        <taxon>Bacillati</taxon>
        <taxon>Actinomycetota</taxon>
        <taxon>Actinomycetes</taxon>
        <taxon>Pseudonocardiales</taxon>
        <taxon>Pseudonocardiaceae</taxon>
        <taxon>Pseudonocardia</taxon>
    </lineage>
</organism>
<dbReference type="InterPro" id="IPR035197">
    <property type="entry name" value="DUF5313"/>
</dbReference>